<evidence type="ECO:0000313" key="5">
    <source>
        <dbReference type="Proteomes" id="UP001291623"/>
    </source>
</evidence>
<accession>A0AAE1QVU5</accession>
<keyword evidence="1" id="KW-0732">Signal</keyword>
<dbReference type="InterPro" id="IPR001480">
    <property type="entry name" value="Bulb-type_lectin_dom"/>
</dbReference>
<evidence type="ECO:0000256" key="2">
    <source>
        <dbReference type="ARBA" id="ARBA00023180"/>
    </source>
</evidence>
<keyword evidence="5" id="KW-1185">Reference proteome</keyword>
<dbReference type="Gene3D" id="2.90.10.10">
    <property type="entry name" value="Bulb-type lectin domain"/>
    <property type="match status" value="1"/>
</dbReference>
<evidence type="ECO:0000313" key="4">
    <source>
        <dbReference type="EMBL" id="KAK4339102.1"/>
    </source>
</evidence>
<protein>
    <recommendedName>
        <fullName evidence="3">Bulb-type lectin domain-containing protein</fullName>
    </recommendedName>
</protein>
<keyword evidence="2" id="KW-0325">Glycoprotein</keyword>
<gene>
    <name evidence="4" type="ORF">RND71_040564</name>
</gene>
<dbReference type="SUPFAM" id="SSF51110">
    <property type="entry name" value="alpha-D-mannose-specific plant lectins"/>
    <property type="match status" value="1"/>
</dbReference>
<dbReference type="PANTHER" id="PTHR47976">
    <property type="entry name" value="G-TYPE LECTIN S-RECEPTOR-LIKE SERINE/THREONINE-PROTEIN KINASE SD2-5"/>
    <property type="match status" value="1"/>
</dbReference>
<dbReference type="PANTHER" id="PTHR47976:SF108">
    <property type="entry name" value="G-TYPE LECTIN S-RECEPTOR-LIKE SERINE_THREONINE-PROTEIN KINASE LECRK1"/>
    <property type="match status" value="1"/>
</dbReference>
<dbReference type="InterPro" id="IPR036426">
    <property type="entry name" value="Bulb-type_lectin_dom_sf"/>
</dbReference>
<dbReference type="EMBL" id="JAVYJV010000023">
    <property type="protein sequence ID" value="KAK4339102.1"/>
    <property type="molecule type" value="Genomic_DNA"/>
</dbReference>
<name>A0AAE1QVU5_9SOLA</name>
<dbReference type="AlphaFoldDB" id="A0AAE1QVU5"/>
<organism evidence="4 5">
    <name type="scientific">Anisodus tanguticus</name>
    <dbReference type="NCBI Taxonomy" id="243964"/>
    <lineage>
        <taxon>Eukaryota</taxon>
        <taxon>Viridiplantae</taxon>
        <taxon>Streptophyta</taxon>
        <taxon>Embryophyta</taxon>
        <taxon>Tracheophyta</taxon>
        <taxon>Spermatophyta</taxon>
        <taxon>Magnoliopsida</taxon>
        <taxon>eudicotyledons</taxon>
        <taxon>Gunneridae</taxon>
        <taxon>Pentapetalae</taxon>
        <taxon>asterids</taxon>
        <taxon>lamiids</taxon>
        <taxon>Solanales</taxon>
        <taxon>Solanaceae</taxon>
        <taxon>Solanoideae</taxon>
        <taxon>Hyoscyameae</taxon>
        <taxon>Anisodus</taxon>
    </lineage>
</organism>
<dbReference type="InterPro" id="IPR051343">
    <property type="entry name" value="G-type_lectin_kinases/EP1-like"/>
</dbReference>
<reference evidence="4" key="1">
    <citation type="submission" date="2023-12" db="EMBL/GenBank/DDBJ databases">
        <title>Genome assembly of Anisodus tanguticus.</title>
        <authorList>
            <person name="Wang Y.-J."/>
        </authorList>
    </citation>
    <scope>NUCLEOTIDE SEQUENCE</scope>
    <source>
        <strain evidence="4">KB-2021</strain>
        <tissue evidence="4">Leaf</tissue>
    </source>
</reference>
<evidence type="ECO:0000256" key="1">
    <source>
        <dbReference type="ARBA" id="ARBA00022729"/>
    </source>
</evidence>
<dbReference type="Proteomes" id="UP001291623">
    <property type="component" value="Unassembled WGS sequence"/>
</dbReference>
<proteinExistence type="predicted"/>
<evidence type="ECO:0000259" key="3">
    <source>
        <dbReference type="PROSITE" id="PS50927"/>
    </source>
</evidence>
<comment type="caution">
    <text evidence="4">The sequence shown here is derived from an EMBL/GenBank/DDBJ whole genome shotgun (WGS) entry which is preliminary data.</text>
</comment>
<dbReference type="PROSITE" id="PS50927">
    <property type="entry name" value="BULB_LECTIN"/>
    <property type="match status" value="1"/>
</dbReference>
<sequence>MLGLTLTVDRKLKNLTRSLPSVVTGVGRHNCRHSETELAFDLLHLLFLLSVAFDTHQGSSFTTSDVTTFWPSPSGEFAFGFQRIGNGSGFLLAKLFNKIKEKTIVWSANRNSLAPDGSKVQLSTNGRLVLTDPNG</sequence>
<feature type="domain" description="Bulb-type lectin" evidence="3">
    <location>
        <begin position="52"/>
        <end position="135"/>
    </location>
</feature>